<sequence>MTSVTYARVLTRRAGVASVVAVAAALALTGCSGDGGSGDGSASPSSGADSSSGSSESSSGSSAGSGDASGGSDSPAADSQLAGSWLTTSKGSAVALVITGAKAGLFATGGNVCSGTAGKEAGMQMIHLTCSDKSKDRASGMVTSVDKTSMKVTWTGSLGTETYTKAQGGSLPSGLPTAGLGS</sequence>
<keyword evidence="4" id="KW-1185">Reference proteome</keyword>
<feature type="compositionally biased region" description="Low complexity" evidence="1">
    <location>
        <begin position="40"/>
        <end position="79"/>
    </location>
</feature>
<dbReference type="PATRIC" id="fig|698760.3.peg.2972"/>
<evidence type="ECO:0008006" key="5">
    <source>
        <dbReference type="Google" id="ProtNLM"/>
    </source>
</evidence>
<dbReference type="AlphaFoldDB" id="L7FC96"/>
<dbReference type="STRING" id="85558.T45_07500"/>
<comment type="caution">
    <text evidence="3">The sequence shown here is derived from an EMBL/GenBank/DDBJ whole genome shotgun (WGS) entry which is preliminary data.</text>
</comment>
<dbReference type="EMBL" id="AEJB01000223">
    <property type="protein sequence ID" value="ELP68280.1"/>
    <property type="molecule type" value="Genomic_DNA"/>
</dbReference>
<evidence type="ECO:0000256" key="2">
    <source>
        <dbReference type="SAM" id="SignalP"/>
    </source>
</evidence>
<dbReference type="Proteomes" id="UP000010931">
    <property type="component" value="Unassembled WGS sequence"/>
</dbReference>
<gene>
    <name evidence="3" type="ORF">STRTUCAR8_04917</name>
</gene>
<protein>
    <recommendedName>
        <fullName evidence="5">Lipoprotein</fullName>
    </recommendedName>
</protein>
<evidence type="ECO:0000313" key="3">
    <source>
        <dbReference type="EMBL" id="ELP68280.1"/>
    </source>
</evidence>
<organism evidence="3 4">
    <name type="scientific">Streptomyces turgidiscabies (strain Car8)</name>
    <dbReference type="NCBI Taxonomy" id="698760"/>
    <lineage>
        <taxon>Bacteria</taxon>
        <taxon>Bacillati</taxon>
        <taxon>Actinomycetota</taxon>
        <taxon>Actinomycetes</taxon>
        <taxon>Kitasatosporales</taxon>
        <taxon>Streptomycetaceae</taxon>
        <taxon>Streptomyces</taxon>
    </lineage>
</organism>
<evidence type="ECO:0000256" key="1">
    <source>
        <dbReference type="SAM" id="MobiDB-lite"/>
    </source>
</evidence>
<feature type="region of interest" description="Disordered" evidence="1">
    <location>
        <begin position="34"/>
        <end position="79"/>
    </location>
</feature>
<dbReference type="GeneID" id="97399993"/>
<accession>L7FC96</accession>
<name>L7FC96_STRT8</name>
<feature type="signal peptide" evidence="2">
    <location>
        <begin position="1"/>
        <end position="23"/>
    </location>
</feature>
<keyword evidence="2" id="KW-0732">Signal</keyword>
<feature type="chain" id="PRO_5003973185" description="Lipoprotein" evidence="2">
    <location>
        <begin position="24"/>
        <end position="182"/>
    </location>
</feature>
<dbReference type="RefSeq" id="WP_006376551.1">
    <property type="nucleotide sequence ID" value="NZ_AEJB01000223.1"/>
</dbReference>
<evidence type="ECO:0000313" key="4">
    <source>
        <dbReference type="Proteomes" id="UP000010931"/>
    </source>
</evidence>
<reference evidence="3 4" key="1">
    <citation type="journal article" date="2011" name="Plasmid">
        <title>Streptomyces turgidiscabies Car8 contains a modular pathogenicity island that shares virulence genes with other actinobacterial plant pathogens.</title>
        <authorList>
            <person name="Huguet-Tapia J.C."/>
            <person name="Badger J.H."/>
            <person name="Loria R."/>
            <person name="Pettis G.S."/>
        </authorList>
    </citation>
    <scope>NUCLEOTIDE SEQUENCE [LARGE SCALE GENOMIC DNA]</scope>
    <source>
        <strain evidence="3 4">Car8</strain>
    </source>
</reference>
<proteinExistence type="predicted"/>